<dbReference type="GO" id="GO:0160104">
    <property type="term" value="F:tRNA (guanine(26)-N2)-dimethyltransferase activity"/>
    <property type="evidence" value="ECO:0007669"/>
    <property type="project" value="UniProtKB-UniRule"/>
</dbReference>
<feature type="region of interest" description="Disordered" evidence="10">
    <location>
        <begin position="520"/>
        <end position="551"/>
    </location>
</feature>
<reference evidence="11" key="1">
    <citation type="submission" date="2019-03" db="EMBL/GenBank/DDBJ databases">
        <authorList>
            <person name="Mank J."/>
            <person name="Almeida P."/>
        </authorList>
    </citation>
    <scope>NUCLEOTIDE SEQUENCE</scope>
    <source>
        <strain evidence="11">78183</strain>
    </source>
</reference>
<feature type="compositionally biased region" description="Polar residues" evidence="10">
    <location>
        <begin position="83"/>
        <end position="92"/>
    </location>
</feature>
<evidence type="ECO:0000256" key="1">
    <source>
        <dbReference type="ARBA" id="ARBA00022555"/>
    </source>
</evidence>
<evidence type="ECO:0000256" key="4">
    <source>
        <dbReference type="ARBA" id="ARBA00022691"/>
    </source>
</evidence>
<dbReference type="GO" id="GO:0005634">
    <property type="term" value="C:nucleus"/>
    <property type="evidence" value="ECO:0007669"/>
    <property type="project" value="TreeGrafter"/>
</dbReference>
<gene>
    <name evidence="11" type="ORF">SVIM_LOCUS165696</name>
</gene>
<dbReference type="Gene3D" id="3.30.56.70">
    <property type="entry name" value="N2,N2-dimethylguanosine tRNA methyltransferase, C-terminal domain"/>
    <property type="match status" value="1"/>
</dbReference>
<evidence type="ECO:0000256" key="7">
    <source>
        <dbReference type="ARBA" id="ARBA00039099"/>
    </source>
</evidence>
<protein>
    <recommendedName>
        <fullName evidence="7 9">tRNA (guanine(26)-N(2))-dimethyltransferase</fullName>
        <ecNumber evidence="7 9">2.1.1.216</ecNumber>
    </recommendedName>
</protein>
<dbReference type="Gene3D" id="3.40.50.150">
    <property type="entry name" value="Vaccinia Virus protein VP39"/>
    <property type="match status" value="2"/>
</dbReference>
<comment type="catalytic activity">
    <reaction evidence="8 9">
        <text>guanosine(26) in tRNA + 2 S-adenosyl-L-methionine = N(2)-dimethylguanosine(26) in tRNA + 2 S-adenosyl-L-homocysteine + 2 H(+)</text>
        <dbReference type="Rhea" id="RHEA:43140"/>
        <dbReference type="Rhea" id="RHEA-COMP:10359"/>
        <dbReference type="Rhea" id="RHEA-COMP:10360"/>
        <dbReference type="ChEBI" id="CHEBI:15378"/>
        <dbReference type="ChEBI" id="CHEBI:57856"/>
        <dbReference type="ChEBI" id="CHEBI:59789"/>
        <dbReference type="ChEBI" id="CHEBI:74269"/>
        <dbReference type="ChEBI" id="CHEBI:74513"/>
        <dbReference type="EC" id="2.1.1.216"/>
    </reaction>
</comment>
<feature type="compositionally biased region" description="Basic and acidic residues" evidence="10">
    <location>
        <begin position="526"/>
        <end position="543"/>
    </location>
</feature>
<keyword evidence="3 9" id="KW-0808">Transferase</keyword>
<name>A0A6N2L0T8_SALVM</name>
<feature type="region of interest" description="Disordered" evidence="10">
    <location>
        <begin position="53"/>
        <end position="128"/>
    </location>
</feature>
<dbReference type="InterPro" id="IPR002905">
    <property type="entry name" value="Trm1"/>
</dbReference>
<evidence type="ECO:0000256" key="2">
    <source>
        <dbReference type="ARBA" id="ARBA00022603"/>
    </source>
</evidence>
<dbReference type="Pfam" id="PF02005">
    <property type="entry name" value="TRM"/>
    <property type="match status" value="2"/>
</dbReference>
<evidence type="ECO:0000256" key="6">
    <source>
        <dbReference type="ARBA" id="ARBA00022884"/>
    </source>
</evidence>
<dbReference type="PROSITE" id="PS51626">
    <property type="entry name" value="SAM_MT_TRM1"/>
    <property type="match status" value="1"/>
</dbReference>
<dbReference type="PANTHER" id="PTHR10631:SF3">
    <property type="entry name" value="TRNA (GUANINE(26)-N(2))-DIMETHYLTRANSFERASE"/>
    <property type="match status" value="1"/>
</dbReference>
<keyword evidence="6 9" id="KW-0694">RNA-binding</keyword>
<dbReference type="AlphaFoldDB" id="A0A6N2L0T8"/>
<sequence length="551" mass="60896">MAEDLQDYTVIKEGEAEILMNVKNQVFFNKAQVNNRDLSIAVLRTFVSKRQEEHGAMLSKRKKSAEKASEKDASGPAVEEASTESALDNGKSNGECEVHEEISQDEPCSVSEEPVKNSEGNHRGELKPPRVLEALSASGLRALRYAREVEGIGKVVALDNDKGTSRLCFSRQLACKIKLILILTVTSVFLDSAVQSVVDGGMLMCTATDMQCFVEAMVKFVIQYGSYPLRGKYCTKCLRILLASIESHANRYKRYIVPVLSVQMNFYVRVFVRVYTSASAMKNTPLKLSYVYQCIGSYWEDYVQGTKLYHVLSYLPGFGPIVPQECSDCGKKYNMGGPIWSAPIHDQEWVTSVLEGVKSMKDQYPAYDRISAVLTTISEELPDVPLFLSLHNLCATLKCTSPSAVIFRSAVINAGYRISGTHVNPLGLKSDAPMDVIWDIMRCWVKNHPVKAQAPDQPGSIILAKEPVLKANFARAVASLSKAQAKKIARFLPNPESHWGPKLRAGRQITTKHISLLGPEAVNGHLNRETSEEPIAKRPKTGDTNDPTSSS</sequence>
<dbReference type="PANTHER" id="PTHR10631">
    <property type="entry name" value="N 2 ,N 2 -DIMETHYLGUANOSINE TRNA METHYLTRANSFERASE"/>
    <property type="match status" value="1"/>
</dbReference>
<keyword evidence="4 9" id="KW-0949">S-adenosyl-L-methionine</keyword>
<proteinExistence type="inferred from homology"/>
<evidence type="ECO:0000313" key="11">
    <source>
        <dbReference type="EMBL" id="VFU34513.1"/>
    </source>
</evidence>
<evidence type="ECO:0000256" key="3">
    <source>
        <dbReference type="ARBA" id="ARBA00022679"/>
    </source>
</evidence>
<dbReference type="EMBL" id="CAADRP010001002">
    <property type="protein sequence ID" value="VFU34513.1"/>
    <property type="molecule type" value="Genomic_DNA"/>
</dbReference>
<dbReference type="InterPro" id="IPR029063">
    <property type="entry name" value="SAM-dependent_MTases_sf"/>
</dbReference>
<keyword evidence="1 9" id="KW-0820">tRNA-binding</keyword>
<dbReference type="EC" id="2.1.1.216" evidence="7 9"/>
<dbReference type="SUPFAM" id="SSF53335">
    <property type="entry name" value="S-adenosyl-L-methionine-dependent methyltransferases"/>
    <property type="match status" value="1"/>
</dbReference>
<dbReference type="GO" id="GO:0000049">
    <property type="term" value="F:tRNA binding"/>
    <property type="evidence" value="ECO:0007669"/>
    <property type="project" value="UniProtKB-UniRule"/>
</dbReference>
<evidence type="ECO:0000256" key="5">
    <source>
        <dbReference type="ARBA" id="ARBA00022694"/>
    </source>
</evidence>
<organism evidence="11">
    <name type="scientific">Salix viminalis</name>
    <name type="common">Common osier</name>
    <name type="synonym">Basket willow</name>
    <dbReference type="NCBI Taxonomy" id="40686"/>
    <lineage>
        <taxon>Eukaryota</taxon>
        <taxon>Viridiplantae</taxon>
        <taxon>Streptophyta</taxon>
        <taxon>Embryophyta</taxon>
        <taxon>Tracheophyta</taxon>
        <taxon>Spermatophyta</taxon>
        <taxon>Magnoliopsida</taxon>
        <taxon>eudicotyledons</taxon>
        <taxon>Gunneridae</taxon>
        <taxon>Pentapetalae</taxon>
        <taxon>rosids</taxon>
        <taxon>fabids</taxon>
        <taxon>Malpighiales</taxon>
        <taxon>Salicaceae</taxon>
        <taxon>Saliceae</taxon>
        <taxon>Salix</taxon>
    </lineage>
</organism>
<feature type="compositionally biased region" description="Basic and acidic residues" evidence="10">
    <location>
        <begin position="113"/>
        <end position="128"/>
    </location>
</feature>
<comment type="similarity">
    <text evidence="9">Belongs to the class I-like SAM-binding methyltransferase superfamily. Trm1 family.</text>
</comment>
<evidence type="ECO:0000256" key="9">
    <source>
        <dbReference type="PROSITE-ProRule" id="PRU00958"/>
    </source>
</evidence>
<accession>A0A6N2L0T8</accession>
<dbReference type="FunFam" id="3.30.56.70:FF:000001">
    <property type="entry name" value="tRNA (guanine(26)-N(2))-dimethyltransferase"/>
    <property type="match status" value="1"/>
</dbReference>
<dbReference type="GO" id="GO:0002940">
    <property type="term" value="P:tRNA N2-guanine methylation"/>
    <property type="evidence" value="ECO:0007669"/>
    <property type="project" value="TreeGrafter"/>
</dbReference>
<evidence type="ECO:0000256" key="8">
    <source>
        <dbReference type="ARBA" id="ARBA00051897"/>
    </source>
</evidence>
<keyword evidence="2 9" id="KW-0489">Methyltransferase</keyword>
<dbReference type="InterPro" id="IPR042296">
    <property type="entry name" value="tRNA_met_Trm1_C"/>
</dbReference>
<evidence type="ECO:0000256" key="10">
    <source>
        <dbReference type="SAM" id="MobiDB-lite"/>
    </source>
</evidence>
<keyword evidence="5 9" id="KW-0819">tRNA processing</keyword>